<protein>
    <recommendedName>
        <fullName evidence="3">RNase H type-1 domain-containing protein</fullName>
    </recommendedName>
</protein>
<dbReference type="HOGENOM" id="CLU_1520479_0_0_1"/>
<accession>A0A061EA20</accession>
<dbReference type="EMBL" id="CM001880">
    <property type="protein sequence ID" value="EOY01197.1"/>
    <property type="molecule type" value="Genomic_DNA"/>
</dbReference>
<proteinExistence type="predicted"/>
<dbReference type="AlphaFoldDB" id="A0A061EA20"/>
<reference evidence="1 2" key="1">
    <citation type="journal article" date="2013" name="Genome Biol.">
        <title>The genome sequence of the most widely cultivated cacao type and its use to identify candidate genes regulating pod color.</title>
        <authorList>
            <person name="Motamayor J.C."/>
            <person name="Mockaitis K."/>
            <person name="Schmutz J."/>
            <person name="Haiminen N."/>
            <person name="Iii D.L."/>
            <person name="Cornejo O."/>
            <person name="Findley S.D."/>
            <person name="Zheng P."/>
            <person name="Utro F."/>
            <person name="Royaert S."/>
            <person name="Saski C."/>
            <person name="Jenkins J."/>
            <person name="Podicheti R."/>
            <person name="Zhao M."/>
            <person name="Scheffler B.E."/>
            <person name="Stack J.C."/>
            <person name="Feltus F.A."/>
            <person name="Mustiga G.M."/>
            <person name="Amores F."/>
            <person name="Phillips W."/>
            <person name="Marelli J.P."/>
            <person name="May G.D."/>
            <person name="Shapiro H."/>
            <person name="Ma J."/>
            <person name="Bustamante C.D."/>
            <person name="Schnell R.J."/>
            <person name="Main D."/>
            <person name="Gilbert D."/>
            <person name="Parida L."/>
            <person name="Kuhn D.N."/>
        </authorList>
    </citation>
    <scope>NUCLEOTIDE SEQUENCE [LARGE SCALE GENOMIC DNA]</scope>
    <source>
        <strain evidence="2">cv. Matina 1-6</strain>
    </source>
</reference>
<dbReference type="PANTHER" id="PTHR33033:SF109">
    <property type="entry name" value="PROTEIN, PUTATIVE-RELATED"/>
    <property type="match status" value="1"/>
</dbReference>
<sequence>MKEKDHQELQVSSLAVVTIKGVVHKDPLVSFLSWFEIANSLNNDLVWKMVWFATIWAIWTAKNEVVFKGKIWDSEQIFELSKFKPIVRSFKFNTGGSFCGCPSDSSIDGILRNEFGDILALFSKAIDIFDSNKAKLLTIREAMIIFVASKWCSSHTFLLECDNYNVVKWITNLCEVP</sequence>
<dbReference type="Gramene" id="EOY01197">
    <property type="protein sequence ID" value="EOY01197"/>
    <property type="gene ID" value="TCM_011143"/>
</dbReference>
<evidence type="ECO:0008006" key="3">
    <source>
        <dbReference type="Google" id="ProtNLM"/>
    </source>
</evidence>
<dbReference type="InParanoid" id="A0A061EA20"/>
<keyword evidence="2" id="KW-1185">Reference proteome</keyword>
<name>A0A061EA20_THECC</name>
<dbReference type="PANTHER" id="PTHR33033">
    <property type="entry name" value="POLYNUCLEOTIDYL TRANSFERASE, RIBONUCLEASE H-LIKE SUPERFAMILY PROTEIN-RELATED"/>
    <property type="match status" value="1"/>
</dbReference>
<dbReference type="Proteomes" id="UP000026915">
    <property type="component" value="Chromosome 2"/>
</dbReference>
<evidence type="ECO:0000313" key="1">
    <source>
        <dbReference type="EMBL" id="EOY01197.1"/>
    </source>
</evidence>
<organism evidence="1 2">
    <name type="scientific">Theobroma cacao</name>
    <name type="common">Cacao</name>
    <name type="synonym">Cocoa</name>
    <dbReference type="NCBI Taxonomy" id="3641"/>
    <lineage>
        <taxon>Eukaryota</taxon>
        <taxon>Viridiplantae</taxon>
        <taxon>Streptophyta</taxon>
        <taxon>Embryophyta</taxon>
        <taxon>Tracheophyta</taxon>
        <taxon>Spermatophyta</taxon>
        <taxon>Magnoliopsida</taxon>
        <taxon>eudicotyledons</taxon>
        <taxon>Gunneridae</taxon>
        <taxon>Pentapetalae</taxon>
        <taxon>rosids</taxon>
        <taxon>malvids</taxon>
        <taxon>Malvales</taxon>
        <taxon>Malvaceae</taxon>
        <taxon>Byttnerioideae</taxon>
        <taxon>Theobroma</taxon>
    </lineage>
</organism>
<gene>
    <name evidence="1" type="ORF">TCM_011143</name>
</gene>
<evidence type="ECO:0000313" key="2">
    <source>
        <dbReference type="Proteomes" id="UP000026915"/>
    </source>
</evidence>